<evidence type="ECO:0000256" key="1">
    <source>
        <dbReference type="ARBA" id="ARBA00004141"/>
    </source>
</evidence>
<keyword evidence="2" id="KW-0813">Transport</keyword>
<dbReference type="OrthoDB" id="5486437at2"/>
<dbReference type="Gene3D" id="3.40.190.10">
    <property type="entry name" value="Periplasmic binding protein-like II"/>
    <property type="match status" value="2"/>
</dbReference>
<reference evidence="14 15" key="1">
    <citation type="submission" date="2019-02" db="EMBL/GenBank/DDBJ databases">
        <title>Deep-cultivation of Planctomycetes and their phenomic and genomic characterization uncovers novel biology.</title>
        <authorList>
            <person name="Wiegand S."/>
            <person name="Jogler M."/>
            <person name="Boedeker C."/>
            <person name="Pinto D."/>
            <person name="Vollmers J."/>
            <person name="Rivas-Marin E."/>
            <person name="Kohn T."/>
            <person name="Peeters S.H."/>
            <person name="Heuer A."/>
            <person name="Rast P."/>
            <person name="Oberbeckmann S."/>
            <person name="Bunk B."/>
            <person name="Jeske O."/>
            <person name="Meyerdierks A."/>
            <person name="Storesund J.E."/>
            <person name="Kallscheuer N."/>
            <person name="Luecker S."/>
            <person name="Lage O.M."/>
            <person name="Pohl T."/>
            <person name="Merkel B.J."/>
            <person name="Hornburger P."/>
            <person name="Mueller R.-W."/>
            <person name="Bruemmer F."/>
            <person name="Labrenz M."/>
            <person name="Spormann A.M."/>
            <person name="Op den Camp H."/>
            <person name="Overmann J."/>
            <person name="Amann R."/>
            <person name="Jetten M.S.M."/>
            <person name="Mascher T."/>
            <person name="Medema M.H."/>
            <person name="Devos D.P."/>
            <person name="Kaster A.-K."/>
            <person name="Ovreas L."/>
            <person name="Rohde M."/>
            <person name="Galperin M.Y."/>
            <person name="Jogler C."/>
        </authorList>
    </citation>
    <scope>NUCLEOTIDE SEQUENCE [LARGE SCALE GENOMIC DNA]</scope>
    <source>
        <strain evidence="14 15">Pla175</strain>
    </source>
</reference>
<evidence type="ECO:0000259" key="13">
    <source>
        <dbReference type="SMART" id="SM00079"/>
    </source>
</evidence>
<evidence type="ECO:0000256" key="4">
    <source>
        <dbReference type="ARBA" id="ARBA00022989"/>
    </source>
</evidence>
<organism evidence="14 15">
    <name type="scientific">Pirellulimonas nuda</name>
    <dbReference type="NCBI Taxonomy" id="2528009"/>
    <lineage>
        <taxon>Bacteria</taxon>
        <taxon>Pseudomonadati</taxon>
        <taxon>Planctomycetota</taxon>
        <taxon>Planctomycetia</taxon>
        <taxon>Pirellulales</taxon>
        <taxon>Lacipirellulaceae</taxon>
        <taxon>Pirellulimonas</taxon>
    </lineage>
</organism>
<dbReference type="RefSeq" id="WP_145280841.1">
    <property type="nucleotide sequence ID" value="NZ_CP036291.1"/>
</dbReference>
<keyword evidence="6 10" id="KW-0472">Membrane</keyword>
<evidence type="ECO:0000256" key="5">
    <source>
        <dbReference type="ARBA" id="ARBA00023065"/>
    </source>
</evidence>
<evidence type="ECO:0000313" key="14">
    <source>
        <dbReference type="EMBL" id="QDU87050.1"/>
    </source>
</evidence>
<evidence type="ECO:0000259" key="12">
    <source>
        <dbReference type="SMART" id="SM00062"/>
    </source>
</evidence>
<evidence type="ECO:0000256" key="2">
    <source>
        <dbReference type="ARBA" id="ARBA00022448"/>
    </source>
</evidence>
<keyword evidence="4 10" id="KW-1133">Transmembrane helix</keyword>
<dbReference type="SMART" id="SM00062">
    <property type="entry name" value="PBPb"/>
    <property type="match status" value="1"/>
</dbReference>
<dbReference type="SUPFAM" id="SSF53850">
    <property type="entry name" value="Periplasmic binding protein-like II"/>
    <property type="match status" value="1"/>
</dbReference>
<keyword evidence="9 14" id="KW-0407">Ion channel</keyword>
<dbReference type="Proteomes" id="UP000317429">
    <property type="component" value="Chromosome"/>
</dbReference>
<dbReference type="Pfam" id="PF00060">
    <property type="entry name" value="Lig_chan"/>
    <property type="match status" value="1"/>
</dbReference>
<evidence type="ECO:0000256" key="7">
    <source>
        <dbReference type="ARBA" id="ARBA00023170"/>
    </source>
</evidence>
<evidence type="ECO:0000256" key="10">
    <source>
        <dbReference type="SAM" id="Phobius"/>
    </source>
</evidence>
<dbReference type="InterPro" id="IPR001320">
    <property type="entry name" value="Iontro_rcpt_C"/>
</dbReference>
<keyword evidence="7" id="KW-0675">Receptor</keyword>
<evidence type="ECO:0000256" key="11">
    <source>
        <dbReference type="SAM" id="SignalP"/>
    </source>
</evidence>
<comment type="subcellular location">
    <subcellularLocation>
        <location evidence="1">Membrane</location>
        <topology evidence="1">Multi-pass membrane protein</topology>
    </subcellularLocation>
</comment>
<accession>A0A518D6E2</accession>
<keyword evidence="8" id="KW-0325">Glycoprotein</keyword>
<dbReference type="SUPFAM" id="SSF81324">
    <property type="entry name" value="Voltage-gated potassium channels"/>
    <property type="match status" value="1"/>
</dbReference>
<dbReference type="InterPro" id="IPR015683">
    <property type="entry name" value="Ionotropic_Glu_rcpt"/>
</dbReference>
<dbReference type="Gene3D" id="1.10.287.70">
    <property type="match status" value="1"/>
</dbReference>
<feature type="signal peptide" evidence="11">
    <location>
        <begin position="1"/>
        <end position="27"/>
    </location>
</feature>
<dbReference type="SMART" id="SM00079">
    <property type="entry name" value="PBPe"/>
    <property type="match status" value="1"/>
</dbReference>
<dbReference type="InterPro" id="IPR001638">
    <property type="entry name" value="Solute-binding_3/MltF_N"/>
</dbReference>
<evidence type="ECO:0000256" key="3">
    <source>
        <dbReference type="ARBA" id="ARBA00022692"/>
    </source>
</evidence>
<feature type="transmembrane region" description="Helical" evidence="10">
    <location>
        <begin position="218"/>
        <end position="242"/>
    </location>
</feature>
<proteinExistence type="predicted"/>
<feature type="domain" description="Ionotropic glutamate receptor C-terminal" evidence="13">
    <location>
        <begin position="35"/>
        <end position="363"/>
    </location>
</feature>
<dbReference type="GO" id="GO:0015276">
    <property type="term" value="F:ligand-gated monoatomic ion channel activity"/>
    <property type="evidence" value="ECO:0007669"/>
    <property type="project" value="InterPro"/>
</dbReference>
<dbReference type="PANTHER" id="PTHR18966">
    <property type="entry name" value="IONOTROPIC GLUTAMATE RECEPTOR"/>
    <property type="match status" value="1"/>
</dbReference>
<feature type="transmembrane region" description="Helical" evidence="10">
    <location>
        <begin position="185"/>
        <end position="206"/>
    </location>
</feature>
<dbReference type="PRINTS" id="PR00169">
    <property type="entry name" value="KCHANNEL"/>
</dbReference>
<keyword evidence="11" id="KW-0732">Signal</keyword>
<protein>
    <submittedName>
        <fullName evidence="14">Cyclic nucleotide-gated potassium channel</fullName>
    </submittedName>
</protein>
<dbReference type="EMBL" id="CP036291">
    <property type="protein sequence ID" value="QDU87050.1"/>
    <property type="molecule type" value="Genomic_DNA"/>
</dbReference>
<keyword evidence="5" id="KW-0406">Ion transport</keyword>
<feature type="domain" description="Solute-binding protein family 3/N-terminal" evidence="12">
    <location>
        <begin position="35"/>
        <end position="371"/>
    </location>
</feature>
<name>A0A518D6E2_9BACT</name>
<evidence type="ECO:0000313" key="15">
    <source>
        <dbReference type="Proteomes" id="UP000317429"/>
    </source>
</evidence>
<evidence type="ECO:0000256" key="9">
    <source>
        <dbReference type="ARBA" id="ARBA00023303"/>
    </source>
</evidence>
<dbReference type="AlphaFoldDB" id="A0A518D6E2"/>
<feature type="transmembrane region" description="Helical" evidence="10">
    <location>
        <begin position="152"/>
        <end position="173"/>
    </location>
</feature>
<dbReference type="GO" id="GO:0016020">
    <property type="term" value="C:membrane"/>
    <property type="evidence" value="ECO:0007669"/>
    <property type="project" value="UniProtKB-SubCell"/>
</dbReference>
<dbReference type="KEGG" id="pnd:Pla175_04050"/>
<keyword evidence="15" id="KW-1185">Reference proteome</keyword>
<evidence type="ECO:0000256" key="8">
    <source>
        <dbReference type="ARBA" id="ARBA00023180"/>
    </source>
</evidence>
<gene>
    <name evidence="14" type="ORF">Pla175_04050</name>
</gene>
<sequence length="375" mass="40500" precursor="true">MHRLRNYRTELRALALLLAIGPAVAVADDPLPTGVLRVATKQAPPFAMREPPGPWRGISIDLVEAVRKELETVRDEPVTLDLQAMTLEEMLAAVEAGEVDLAAAALTVSFEREQRVDFSHPYYNSGLGIAIGPSQRSPGLWSFAGSVMSPTFLKIVGGLLATMLATAVAVYFFERRVNREQFGGGVFRGVASGLWWSAVTLTTVGYGDKVPKSTAGRMVGMMWMFSGLFIIASFTAAVTSALTVNQLRSRINGPADLSRVRVTTVEGSTSAAYLRLRRVAFRTHAELAGALDALQAGRCDAVVYDAPLLRYEVHGRDADAMSVLPTVFARQDYAFALPPSSPIRETVNQALLRATSSGAWDESLEELLGDPLGTE</sequence>
<dbReference type="Pfam" id="PF00497">
    <property type="entry name" value="SBP_bac_3"/>
    <property type="match status" value="1"/>
</dbReference>
<feature type="chain" id="PRO_5021714451" evidence="11">
    <location>
        <begin position="28"/>
        <end position="375"/>
    </location>
</feature>
<evidence type="ECO:0000256" key="6">
    <source>
        <dbReference type="ARBA" id="ARBA00023136"/>
    </source>
</evidence>
<keyword evidence="3 10" id="KW-0812">Transmembrane</keyword>